<dbReference type="GO" id="GO:0035336">
    <property type="term" value="P:long-chain fatty-acyl-CoA metabolic process"/>
    <property type="evidence" value="ECO:0007669"/>
    <property type="project" value="TreeGrafter"/>
</dbReference>
<dbReference type="PANTHER" id="PTHR11011">
    <property type="entry name" value="MALE STERILITY PROTEIN 2-RELATED"/>
    <property type="match status" value="1"/>
</dbReference>
<dbReference type="Gene3D" id="3.40.50.1000">
    <property type="entry name" value="HAD superfamily/HAD-like"/>
    <property type="match status" value="1"/>
</dbReference>
<dbReference type="GO" id="GO:0016787">
    <property type="term" value="F:hydrolase activity"/>
    <property type="evidence" value="ECO:0007669"/>
    <property type="project" value="UniProtKB-KW"/>
</dbReference>
<keyword evidence="3" id="KW-0378">Hydrolase</keyword>
<feature type="region of interest" description="Disordered" evidence="1">
    <location>
        <begin position="1"/>
        <end position="20"/>
    </location>
</feature>
<evidence type="ECO:0000256" key="1">
    <source>
        <dbReference type="SAM" id="MobiDB-lite"/>
    </source>
</evidence>
<dbReference type="Gene3D" id="3.40.50.720">
    <property type="entry name" value="NAD(P)-binding Rossmann-like Domain"/>
    <property type="match status" value="1"/>
</dbReference>
<evidence type="ECO:0000259" key="2">
    <source>
        <dbReference type="Pfam" id="PF07993"/>
    </source>
</evidence>
<feature type="domain" description="Thioester reductase (TE)" evidence="2">
    <location>
        <begin position="38"/>
        <end position="356"/>
    </location>
</feature>
<dbReference type="InterPro" id="IPR026055">
    <property type="entry name" value="FAR"/>
</dbReference>
<feature type="region of interest" description="Disordered" evidence="1">
    <location>
        <begin position="791"/>
        <end position="824"/>
    </location>
</feature>
<dbReference type="NCBIfam" id="TIGR01488">
    <property type="entry name" value="HAD-SF-IB"/>
    <property type="match status" value="1"/>
</dbReference>
<organism evidence="3 4">
    <name type="scientific">Microlunatus kandeliicorticis</name>
    <dbReference type="NCBI Taxonomy" id="1759536"/>
    <lineage>
        <taxon>Bacteria</taxon>
        <taxon>Bacillati</taxon>
        <taxon>Actinomycetota</taxon>
        <taxon>Actinomycetes</taxon>
        <taxon>Propionibacteriales</taxon>
        <taxon>Propionibacteriaceae</taxon>
        <taxon>Microlunatus</taxon>
    </lineage>
</organism>
<accession>A0A7W3ITU4</accession>
<comment type="caution">
    <text evidence="3">The sequence shown here is derived from an EMBL/GenBank/DDBJ whole genome shotgun (WGS) entry which is preliminary data.</text>
</comment>
<dbReference type="EMBL" id="JACGWT010000004">
    <property type="protein sequence ID" value="MBA8795157.1"/>
    <property type="molecule type" value="Genomic_DNA"/>
</dbReference>
<evidence type="ECO:0000313" key="4">
    <source>
        <dbReference type="Proteomes" id="UP000523079"/>
    </source>
</evidence>
<dbReference type="AlphaFoldDB" id="A0A7W3ITU4"/>
<dbReference type="SUPFAM" id="SSF51735">
    <property type="entry name" value="NAD(P)-binding Rossmann-fold domains"/>
    <property type="match status" value="1"/>
</dbReference>
<dbReference type="InterPro" id="IPR013120">
    <property type="entry name" value="FAR_NAD-bd"/>
</dbReference>
<dbReference type="InterPro" id="IPR036291">
    <property type="entry name" value="NAD(P)-bd_dom_sf"/>
</dbReference>
<dbReference type="GO" id="GO:0010345">
    <property type="term" value="P:suberin biosynthetic process"/>
    <property type="evidence" value="ECO:0007669"/>
    <property type="project" value="TreeGrafter"/>
</dbReference>
<sequence>MTVAPAETFQRATAADHPGPTVDGRLRDLLAGKVIVMTGVTGFIGEQLLWKMLVELPDTTVAVLVRRKGSASARDRTLAVVRKKIFAGVREAAGGPEALLEQRIRVIEGDLPNVPALPRDLDVVVHCAGDVSFDPPIDQAFRTNVIGTEALMDRMLEACTGEDGELVRIPHYVQISTAYTAGRRRGAIGEAPHAHDIDYRAETAAGLAMRDLIEAESRTSAQLTRLRKEAERDHRAAGYLTTAADTERRRKEWVQAKLVEAGTERARSLGWTDVYTFTKALGERVVADKGAHIRTSVVRPSIVESSLVHPYPGWIEGFKMAEPLILAYGRGELPEFPASPDSVIDVVPCDHVVNATIAVCATEPEIGVCEYYHVSSGARNPITFSGFYIHIRNYFLAHPFEGGARGAARLPQWKFPGAASVERLLSTSERAHALADRAVLKLPRSERTRKFARDLDRTRSRLDFLRRYLSLYNEYAQSELHFVDDNTLRLSRSLDPADQPVFACDTAVVDWTEYVERIHCPSITAPVRRLDALRRKRGSRASTWADLSSDEGMRRAKADPEAHRVLAAFDLDGTIMSTNVIEQYLWSRLPELDRAHQLAELGSVLRSLPSYLRVERRDRGAFLRAVYRRYAGADLAALEEFVDTTMAGEILGRLSPDAVRRVREHREAGHTTILITGCIRPLTRPLAPLFDVIVAADLAVDARGRCTGFLTGPPLVGESRAAWLNHYASLHDMDLSRSFAYADSHSDLPMLSCVGRPVAVSPDVPLMRAAAGQSWTTVEWKIRPQNSRWTLSRLTAEERTDPPELTGAPSGDPSPAPRPVRGDS</sequence>
<evidence type="ECO:0000313" key="3">
    <source>
        <dbReference type="EMBL" id="MBA8795157.1"/>
    </source>
</evidence>
<dbReference type="GO" id="GO:0080019">
    <property type="term" value="F:alcohol-forming very long-chain fatty acyl-CoA reductase activity"/>
    <property type="evidence" value="ECO:0007669"/>
    <property type="project" value="InterPro"/>
</dbReference>
<dbReference type="SUPFAM" id="SSF56784">
    <property type="entry name" value="HAD-like"/>
    <property type="match status" value="1"/>
</dbReference>
<dbReference type="Pfam" id="PF12710">
    <property type="entry name" value="HAD"/>
    <property type="match status" value="1"/>
</dbReference>
<gene>
    <name evidence="3" type="ORF">FHX74_002785</name>
</gene>
<dbReference type="PANTHER" id="PTHR11011:SF45">
    <property type="entry name" value="FATTY ACYL-COA REDUCTASE CG8306-RELATED"/>
    <property type="match status" value="1"/>
</dbReference>
<dbReference type="InterPro" id="IPR036412">
    <property type="entry name" value="HAD-like_sf"/>
</dbReference>
<keyword evidence="4" id="KW-1185">Reference proteome</keyword>
<dbReference type="Pfam" id="PF07993">
    <property type="entry name" value="NAD_binding_4"/>
    <property type="match status" value="1"/>
</dbReference>
<protein>
    <submittedName>
        <fullName evidence="3">HAD superfamily hydrolase (TIGR01490 family)</fullName>
    </submittedName>
</protein>
<dbReference type="InterPro" id="IPR006385">
    <property type="entry name" value="HAD_hydro_SerB1"/>
</dbReference>
<reference evidence="3 4" key="1">
    <citation type="submission" date="2020-07" db="EMBL/GenBank/DDBJ databases">
        <title>Sequencing the genomes of 1000 actinobacteria strains.</title>
        <authorList>
            <person name="Klenk H.-P."/>
        </authorList>
    </citation>
    <scope>NUCLEOTIDE SEQUENCE [LARGE SCALE GENOMIC DNA]</scope>
    <source>
        <strain evidence="3 4">DSM 100723</strain>
    </source>
</reference>
<dbReference type="InterPro" id="IPR023214">
    <property type="entry name" value="HAD_sf"/>
</dbReference>
<name>A0A7W3ITU4_9ACTN</name>
<dbReference type="Gene3D" id="1.20.1440.100">
    <property type="entry name" value="SG protein - dephosphorylation function"/>
    <property type="match status" value="1"/>
</dbReference>
<dbReference type="Proteomes" id="UP000523079">
    <property type="component" value="Unassembled WGS sequence"/>
</dbReference>
<dbReference type="NCBIfam" id="TIGR01490">
    <property type="entry name" value="HAD-SF-IB-hyp1"/>
    <property type="match status" value="1"/>
</dbReference>
<proteinExistence type="predicted"/>
<dbReference type="RefSeq" id="WP_328823822.1">
    <property type="nucleotide sequence ID" value="NZ_JACGWT010000004.1"/>
</dbReference>